<dbReference type="InterPro" id="IPR007569">
    <property type="entry name" value="DUF559"/>
</dbReference>
<keyword evidence="4" id="KW-1185">Reference proteome</keyword>
<evidence type="ECO:0000313" key="4">
    <source>
        <dbReference type="Proteomes" id="UP001524586"/>
    </source>
</evidence>
<evidence type="ECO:0000259" key="2">
    <source>
        <dbReference type="Pfam" id="PF04480"/>
    </source>
</evidence>
<feature type="region of interest" description="Disordered" evidence="1">
    <location>
        <begin position="114"/>
        <end position="157"/>
    </location>
</feature>
<keyword evidence="3" id="KW-0378">Hydrolase</keyword>
<dbReference type="Gene3D" id="3.40.960.10">
    <property type="entry name" value="VSR Endonuclease"/>
    <property type="match status" value="1"/>
</dbReference>
<keyword evidence="3" id="KW-0540">Nuclease</keyword>
<keyword evidence="3" id="KW-0255">Endonuclease</keyword>
<dbReference type="CDD" id="cd01038">
    <property type="entry name" value="Endonuclease_DUF559"/>
    <property type="match status" value="1"/>
</dbReference>
<name>A0ABT1U3K0_9GAMM</name>
<evidence type="ECO:0000313" key="3">
    <source>
        <dbReference type="EMBL" id="MCQ8127999.1"/>
    </source>
</evidence>
<dbReference type="PANTHER" id="PTHR38590:SF1">
    <property type="entry name" value="BLL0828 PROTEIN"/>
    <property type="match status" value="1"/>
</dbReference>
<dbReference type="GO" id="GO:0004519">
    <property type="term" value="F:endonuclease activity"/>
    <property type="evidence" value="ECO:0007669"/>
    <property type="project" value="UniProtKB-KW"/>
</dbReference>
<sequence length="157" mass="17886">MILPYDKRLKTNARQLRGDMTDAEQKLWYRLRRKQINGWQFYRQKPIGPYIVDFYCPAANLVIEIDGSQHFEAEHQLADQKRDEYINQLGLQVLRFDNRQVLLETDAVVEVIRKSPPNPPFSKGGVPQSPVASIPPFEKGGPGGIRPNNTGNGKEPS</sequence>
<dbReference type="RefSeq" id="WP_256614360.1">
    <property type="nucleotide sequence ID" value="NZ_JANIBK010000020.1"/>
</dbReference>
<feature type="domain" description="DUF559" evidence="2">
    <location>
        <begin position="8"/>
        <end position="114"/>
    </location>
</feature>
<dbReference type="EMBL" id="JANIBK010000020">
    <property type="protein sequence ID" value="MCQ8127999.1"/>
    <property type="molecule type" value="Genomic_DNA"/>
</dbReference>
<dbReference type="PANTHER" id="PTHR38590">
    <property type="entry name" value="BLL0828 PROTEIN"/>
    <property type="match status" value="1"/>
</dbReference>
<dbReference type="InterPro" id="IPR047216">
    <property type="entry name" value="Endonuclease_DUF559_bact"/>
</dbReference>
<organism evidence="3 4">
    <name type="scientific">Methylomonas rivi</name>
    <dbReference type="NCBI Taxonomy" id="2952226"/>
    <lineage>
        <taxon>Bacteria</taxon>
        <taxon>Pseudomonadati</taxon>
        <taxon>Pseudomonadota</taxon>
        <taxon>Gammaproteobacteria</taxon>
        <taxon>Methylococcales</taxon>
        <taxon>Methylococcaceae</taxon>
        <taxon>Methylomonas</taxon>
    </lineage>
</organism>
<proteinExistence type="predicted"/>
<accession>A0ABT1U3K0</accession>
<feature type="compositionally biased region" description="Polar residues" evidence="1">
    <location>
        <begin position="147"/>
        <end position="157"/>
    </location>
</feature>
<comment type="caution">
    <text evidence="3">The sequence shown here is derived from an EMBL/GenBank/DDBJ whole genome shotgun (WGS) entry which is preliminary data.</text>
</comment>
<protein>
    <submittedName>
        <fullName evidence="3">Endonuclease domain-containing protein</fullName>
    </submittedName>
</protein>
<dbReference type="Proteomes" id="UP001524586">
    <property type="component" value="Unassembled WGS sequence"/>
</dbReference>
<evidence type="ECO:0000256" key="1">
    <source>
        <dbReference type="SAM" id="MobiDB-lite"/>
    </source>
</evidence>
<dbReference type="SUPFAM" id="SSF52980">
    <property type="entry name" value="Restriction endonuclease-like"/>
    <property type="match status" value="1"/>
</dbReference>
<reference evidence="3 4" key="1">
    <citation type="submission" date="2022-07" db="EMBL/GenBank/DDBJ databases">
        <title>Methylomonas rivi sp. nov., Methylomonas rosea sp. nov., Methylomonas aureus sp. nov. and Methylomonas subterranea sp. nov., four novel methanotrophs isolated from a freshwater creek and the deep terrestrial subsurface.</title>
        <authorList>
            <person name="Abin C."/>
            <person name="Sankaranarayanan K."/>
            <person name="Garner C."/>
            <person name="Sindelar R."/>
            <person name="Kotary K."/>
            <person name="Garner R."/>
            <person name="Barclay S."/>
            <person name="Lawson P."/>
            <person name="Krumholz L."/>
        </authorList>
    </citation>
    <scope>NUCLEOTIDE SEQUENCE [LARGE SCALE GENOMIC DNA]</scope>
    <source>
        <strain evidence="3 4">WSC-6</strain>
    </source>
</reference>
<dbReference type="InterPro" id="IPR011335">
    <property type="entry name" value="Restrct_endonuc-II-like"/>
</dbReference>
<dbReference type="Pfam" id="PF04480">
    <property type="entry name" value="DUF559"/>
    <property type="match status" value="1"/>
</dbReference>
<gene>
    <name evidence="3" type="ORF">NP596_05935</name>
</gene>